<accession>E5R5A3</accession>
<name>E5R5A3_LEPMJ</name>
<protein>
    <submittedName>
        <fullName evidence="1">Uncharacterized protein</fullName>
    </submittedName>
</protein>
<evidence type="ECO:0000313" key="2">
    <source>
        <dbReference type="Proteomes" id="UP000002668"/>
    </source>
</evidence>
<dbReference type="InParanoid" id="E5R5A3"/>
<evidence type="ECO:0000313" key="1">
    <source>
        <dbReference type="EMBL" id="CBX92073.1"/>
    </source>
</evidence>
<gene>
    <name evidence="1" type="ORF">LEMA_P047790.1</name>
</gene>
<dbReference type="AlphaFoldDB" id="E5R5A3"/>
<dbReference type="RefSeq" id="XP_003835438.1">
    <property type="nucleotide sequence ID" value="XM_003835390.1"/>
</dbReference>
<proteinExistence type="predicted"/>
<sequence>MCPYNGTSAATPEIVGSTTVPNRAPGVAEYLSNVLDEYKYHIWQRQDDERSMIISSPSLVQETLPMFKDRWCGGPEQHVSEFYHRIEPALRLTSFLLNEDYPLLWFCHFTFGERRRDEQGIYIVSTAYSHSTDAIVRVRANLKELGKVISFLFMPREWNEKAWGMSFSGRKGFPRYFRHFKDHDFPPSRSRKGACHPVVAISSKFQDYFRQDYSRKSTPGERYRALYMFAVTLGHEIAHAYKQWLVRTGPSESKEEPRWCKRDKIHELGFSWETHIMGHVTDPTQSERGSFPYLCSLHLEDYSSLADRAVFVRKLKGHSKAEFTTRDVAGIHRQWTALTPSEFRGGKWFLDPKATAFLASYQVIPLQWVMDWFSEDVMSRRRAEWELARCYKTTPLPDTFMIIYERNAKGIHIQRPLNPHFPIDCDIMQQRRRLQANGGQ</sequence>
<keyword evidence="2" id="KW-1185">Reference proteome</keyword>
<reference evidence="2" key="1">
    <citation type="journal article" date="2011" name="Nat. Commun.">
        <title>Effector diversification within compartments of the Leptosphaeria maculans genome affected by Repeat-Induced Point mutations.</title>
        <authorList>
            <person name="Rouxel T."/>
            <person name="Grandaubert J."/>
            <person name="Hane J.K."/>
            <person name="Hoede C."/>
            <person name="van de Wouw A.P."/>
            <person name="Couloux A."/>
            <person name="Dominguez V."/>
            <person name="Anthouard V."/>
            <person name="Bally P."/>
            <person name="Bourras S."/>
            <person name="Cozijnsen A.J."/>
            <person name="Ciuffetti L.M."/>
            <person name="Degrave A."/>
            <person name="Dilmaghani A."/>
            <person name="Duret L."/>
            <person name="Fudal I."/>
            <person name="Goodwin S.B."/>
            <person name="Gout L."/>
            <person name="Glaser N."/>
            <person name="Linglin J."/>
            <person name="Kema G.H.J."/>
            <person name="Lapalu N."/>
            <person name="Lawrence C.B."/>
            <person name="May K."/>
            <person name="Meyer M."/>
            <person name="Ollivier B."/>
            <person name="Poulain J."/>
            <person name="Schoch C.L."/>
            <person name="Simon A."/>
            <person name="Spatafora J.W."/>
            <person name="Stachowiak A."/>
            <person name="Turgeon B.G."/>
            <person name="Tyler B.M."/>
            <person name="Vincent D."/>
            <person name="Weissenbach J."/>
            <person name="Amselem J."/>
            <person name="Quesneville H."/>
            <person name="Oliver R.P."/>
            <person name="Wincker P."/>
            <person name="Balesdent M.-H."/>
            <person name="Howlett B.J."/>
        </authorList>
    </citation>
    <scope>NUCLEOTIDE SEQUENCE [LARGE SCALE GENOMIC DNA]</scope>
    <source>
        <strain evidence="2">JN3 / isolate v23.1.3 / race Av1-4-5-6-7-8</strain>
    </source>
</reference>
<dbReference type="Proteomes" id="UP000002668">
    <property type="component" value="Genome"/>
</dbReference>
<dbReference type="OrthoDB" id="10254945at2759"/>
<dbReference type="OMA" id="EITHAYW"/>
<dbReference type="STRING" id="985895.E5R5A3"/>
<dbReference type="EMBL" id="FP929083">
    <property type="protein sequence ID" value="CBX92073.1"/>
    <property type="molecule type" value="Genomic_DNA"/>
</dbReference>
<dbReference type="VEuPathDB" id="FungiDB:LEMA_P047790.1"/>
<dbReference type="HOGENOM" id="CLU_622661_0_0_1"/>
<dbReference type="GeneID" id="13284134"/>
<organism evidence="2">
    <name type="scientific">Leptosphaeria maculans (strain JN3 / isolate v23.1.3 / race Av1-4-5-6-7-8)</name>
    <name type="common">Blackleg fungus</name>
    <name type="synonym">Phoma lingam</name>
    <dbReference type="NCBI Taxonomy" id="985895"/>
    <lineage>
        <taxon>Eukaryota</taxon>
        <taxon>Fungi</taxon>
        <taxon>Dikarya</taxon>
        <taxon>Ascomycota</taxon>
        <taxon>Pezizomycotina</taxon>
        <taxon>Dothideomycetes</taxon>
        <taxon>Pleosporomycetidae</taxon>
        <taxon>Pleosporales</taxon>
        <taxon>Pleosporineae</taxon>
        <taxon>Leptosphaeriaceae</taxon>
        <taxon>Plenodomus</taxon>
        <taxon>Plenodomus lingam/Leptosphaeria maculans species complex</taxon>
    </lineage>
</organism>